<keyword evidence="5" id="KW-0678">Repressor</keyword>
<accession>A0ABS2NT12</accession>
<keyword evidence="8" id="KW-0010">Activator</keyword>
<dbReference type="Proteomes" id="UP001314796">
    <property type="component" value="Unassembled WGS sequence"/>
</dbReference>
<dbReference type="Gene3D" id="1.10.10.10">
    <property type="entry name" value="Winged helix-like DNA-binding domain superfamily/Winged helix DNA-binding domain"/>
    <property type="match status" value="1"/>
</dbReference>
<dbReference type="InterPro" id="IPR036390">
    <property type="entry name" value="WH_DNA-bd_sf"/>
</dbReference>
<evidence type="ECO:0000256" key="8">
    <source>
        <dbReference type="ARBA" id="ARBA00023159"/>
    </source>
</evidence>
<dbReference type="PANTHER" id="PTHR33238">
    <property type="entry name" value="IRON (METAL) DEPENDENT REPRESSOR, DTXR FAMILY"/>
    <property type="match status" value="1"/>
</dbReference>
<dbReference type="InterPro" id="IPR050536">
    <property type="entry name" value="DtxR_MntR_Metal-Reg"/>
</dbReference>
<dbReference type="InterPro" id="IPR001367">
    <property type="entry name" value="Fe_dep_repressor"/>
</dbReference>
<dbReference type="SUPFAM" id="SSF47979">
    <property type="entry name" value="Iron-dependent repressor protein, dimerization domain"/>
    <property type="match status" value="1"/>
</dbReference>
<evidence type="ECO:0000256" key="11">
    <source>
        <dbReference type="ARBA" id="ARBA00032593"/>
    </source>
</evidence>
<evidence type="ECO:0000256" key="5">
    <source>
        <dbReference type="ARBA" id="ARBA00022491"/>
    </source>
</evidence>
<feature type="domain" description="HTH dtxR-type" evidence="12">
    <location>
        <begin position="9"/>
        <end position="70"/>
    </location>
</feature>
<evidence type="ECO:0000256" key="4">
    <source>
        <dbReference type="ARBA" id="ARBA00022490"/>
    </source>
</evidence>
<dbReference type="EMBL" id="JAFBEE010000023">
    <property type="protein sequence ID" value="MBM7616046.1"/>
    <property type="molecule type" value="Genomic_DNA"/>
</dbReference>
<organism evidence="13 14">
    <name type="scientific">Alkaliphilus hydrothermalis</name>
    <dbReference type="NCBI Taxonomy" id="1482730"/>
    <lineage>
        <taxon>Bacteria</taxon>
        <taxon>Bacillati</taxon>
        <taxon>Bacillota</taxon>
        <taxon>Clostridia</taxon>
        <taxon>Peptostreptococcales</taxon>
        <taxon>Natronincolaceae</taxon>
        <taxon>Alkaliphilus</taxon>
    </lineage>
</organism>
<dbReference type="SMART" id="SM00529">
    <property type="entry name" value="HTH_DTXR"/>
    <property type="match status" value="1"/>
</dbReference>
<comment type="subcellular location">
    <subcellularLocation>
        <location evidence="1">Cytoplasm</location>
    </subcellularLocation>
</comment>
<dbReference type="PANTHER" id="PTHR33238:SF11">
    <property type="entry name" value="TRANSCRIPTIONAL REGULATOR MNTR"/>
    <property type="match status" value="1"/>
</dbReference>
<evidence type="ECO:0000256" key="9">
    <source>
        <dbReference type="ARBA" id="ARBA00023163"/>
    </source>
</evidence>
<name>A0ABS2NT12_9FIRM</name>
<proteinExistence type="inferred from homology"/>
<comment type="caution">
    <text evidence="13">The sequence shown here is derived from an EMBL/GenBank/DDBJ whole genome shotgun (WGS) entry which is preliminary data.</text>
</comment>
<evidence type="ECO:0000256" key="3">
    <source>
        <dbReference type="ARBA" id="ARBA00011738"/>
    </source>
</evidence>
<evidence type="ECO:0000256" key="1">
    <source>
        <dbReference type="ARBA" id="ARBA00004496"/>
    </source>
</evidence>
<evidence type="ECO:0000256" key="6">
    <source>
        <dbReference type="ARBA" id="ARBA00023015"/>
    </source>
</evidence>
<evidence type="ECO:0000313" key="13">
    <source>
        <dbReference type="EMBL" id="MBM7616046.1"/>
    </source>
</evidence>
<comment type="subunit">
    <text evidence="3">Homodimer.</text>
</comment>
<comment type="similarity">
    <text evidence="2">Belongs to the DtxR/MntR family.</text>
</comment>
<dbReference type="PROSITE" id="PS50944">
    <property type="entry name" value="HTH_DTXR"/>
    <property type="match status" value="1"/>
</dbReference>
<dbReference type="SUPFAM" id="SSF46785">
    <property type="entry name" value="Winged helix' DNA-binding domain"/>
    <property type="match status" value="1"/>
</dbReference>
<dbReference type="InterPro" id="IPR036388">
    <property type="entry name" value="WH-like_DNA-bd_sf"/>
</dbReference>
<evidence type="ECO:0000256" key="10">
    <source>
        <dbReference type="ARBA" id="ARBA00023211"/>
    </source>
</evidence>
<evidence type="ECO:0000259" key="12">
    <source>
        <dbReference type="PROSITE" id="PS50944"/>
    </source>
</evidence>
<gene>
    <name evidence="13" type="ORF">JOC73_002622</name>
</gene>
<keyword evidence="7" id="KW-0238">DNA-binding</keyword>
<dbReference type="RefSeq" id="WP_204403888.1">
    <property type="nucleotide sequence ID" value="NZ_JAFBEE010000023.1"/>
</dbReference>
<reference evidence="13 14" key="1">
    <citation type="submission" date="2021-01" db="EMBL/GenBank/DDBJ databases">
        <title>Genomic Encyclopedia of Type Strains, Phase IV (KMG-IV): sequencing the most valuable type-strain genomes for metagenomic binning, comparative biology and taxonomic classification.</title>
        <authorList>
            <person name="Goeker M."/>
        </authorList>
    </citation>
    <scope>NUCLEOTIDE SEQUENCE [LARGE SCALE GENOMIC DNA]</scope>
    <source>
        <strain evidence="13 14">DSM 25890</strain>
    </source>
</reference>
<dbReference type="InterPro" id="IPR022687">
    <property type="entry name" value="HTH_DTXR"/>
</dbReference>
<dbReference type="InterPro" id="IPR036421">
    <property type="entry name" value="Fe_dep_repressor_sf"/>
</dbReference>
<protein>
    <recommendedName>
        <fullName evidence="11">Manganese transport regulator</fullName>
    </recommendedName>
</protein>
<dbReference type="Pfam" id="PF01325">
    <property type="entry name" value="Fe_dep_repress"/>
    <property type="match status" value="1"/>
</dbReference>
<keyword evidence="4" id="KW-0963">Cytoplasm</keyword>
<evidence type="ECO:0000313" key="14">
    <source>
        <dbReference type="Proteomes" id="UP001314796"/>
    </source>
</evidence>
<evidence type="ECO:0000256" key="2">
    <source>
        <dbReference type="ARBA" id="ARBA00007871"/>
    </source>
</evidence>
<keyword evidence="6" id="KW-0805">Transcription regulation</keyword>
<keyword evidence="10" id="KW-0464">Manganese</keyword>
<sequence length="147" mass="16921">MNYKSNAKLTTSMEDYLEMIYRLSINDGFTRINELAQQLSVQPPSVTRMIQKLASIGLVDYEKYGVVRLTEAGKKRGSSLLKRHNIIMEFLKTIGVTLGIETETEKIEHAISKDTLLNIVDFLDFLEKNPDIMKKLRMYQESTIDNK</sequence>
<dbReference type="Pfam" id="PF02742">
    <property type="entry name" value="Fe_dep_repr_C"/>
    <property type="match status" value="1"/>
</dbReference>
<keyword evidence="9" id="KW-0804">Transcription</keyword>
<dbReference type="Gene3D" id="1.10.60.10">
    <property type="entry name" value="Iron dependent repressor, metal binding and dimerisation domain"/>
    <property type="match status" value="1"/>
</dbReference>
<evidence type="ECO:0000256" key="7">
    <source>
        <dbReference type="ARBA" id="ARBA00023125"/>
    </source>
</evidence>
<dbReference type="InterPro" id="IPR022689">
    <property type="entry name" value="Iron_dep_repressor"/>
</dbReference>
<keyword evidence="14" id="KW-1185">Reference proteome</keyword>